<dbReference type="STRING" id="871741.SAMN05192570_2426"/>
<organism evidence="2 3">
    <name type="scientific">Brevundimonas viscosa</name>
    <dbReference type="NCBI Taxonomy" id="871741"/>
    <lineage>
        <taxon>Bacteria</taxon>
        <taxon>Pseudomonadati</taxon>
        <taxon>Pseudomonadota</taxon>
        <taxon>Alphaproteobacteria</taxon>
        <taxon>Caulobacterales</taxon>
        <taxon>Caulobacteraceae</taxon>
        <taxon>Brevundimonas</taxon>
    </lineage>
</organism>
<reference evidence="3" key="1">
    <citation type="submission" date="2016-10" db="EMBL/GenBank/DDBJ databases">
        <authorList>
            <person name="Varghese N."/>
            <person name="Submissions S."/>
        </authorList>
    </citation>
    <scope>NUCLEOTIDE SEQUENCE [LARGE SCALE GENOMIC DNA]</scope>
    <source>
        <strain evidence="3">CGMCC 1.10683</strain>
    </source>
</reference>
<feature type="domain" description="HTH marR-type" evidence="1">
    <location>
        <begin position="36"/>
        <end position="89"/>
    </location>
</feature>
<keyword evidence="3" id="KW-1185">Reference proteome</keyword>
<dbReference type="Proteomes" id="UP000198788">
    <property type="component" value="Unassembled WGS sequence"/>
</dbReference>
<proteinExistence type="predicted"/>
<dbReference type="GO" id="GO:0003700">
    <property type="term" value="F:DNA-binding transcription factor activity"/>
    <property type="evidence" value="ECO:0007669"/>
    <property type="project" value="InterPro"/>
</dbReference>
<dbReference type="SUPFAM" id="SSF46785">
    <property type="entry name" value="Winged helix' DNA-binding domain"/>
    <property type="match status" value="1"/>
</dbReference>
<evidence type="ECO:0000259" key="1">
    <source>
        <dbReference type="Pfam" id="PF12802"/>
    </source>
</evidence>
<dbReference type="Pfam" id="PF12802">
    <property type="entry name" value="MarR_2"/>
    <property type="match status" value="1"/>
</dbReference>
<evidence type="ECO:0000313" key="2">
    <source>
        <dbReference type="EMBL" id="SFS76391.1"/>
    </source>
</evidence>
<protein>
    <submittedName>
        <fullName evidence="2">MarR family protein</fullName>
    </submittedName>
</protein>
<name>A0A1I6SHE9_9CAUL</name>
<accession>A0A1I6SHE9</accession>
<sequence>MAHSLRTHGVLLRRLIEHLDGAVELLYADAGLDYRPRYTPIVRALLNDGPATLRALSTRTGVTHSAISQTVAQMAARGWVALEAGSDARERIVALTPFALDRLPLLERCWEATEIASRGLDEDLGQPLADVLVGALDALQSRPFADRLAVAFSTASSSTEAAR</sequence>
<dbReference type="Gene3D" id="1.10.10.10">
    <property type="entry name" value="Winged helix-like DNA-binding domain superfamily/Winged helix DNA-binding domain"/>
    <property type="match status" value="1"/>
</dbReference>
<dbReference type="RefSeq" id="WP_092310963.1">
    <property type="nucleotide sequence ID" value="NZ_FOZV01000005.1"/>
</dbReference>
<dbReference type="OrthoDB" id="9806864at2"/>
<dbReference type="InterPro" id="IPR036388">
    <property type="entry name" value="WH-like_DNA-bd_sf"/>
</dbReference>
<dbReference type="EMBL" id="FOZV01000005">
    <property type="protein sequence ID" value="SFS76391.1"/>
    <property type="molecule type" value="Genomic_DNA"/>
</dbReference>
<dbReference type="AlphaFoldDB" id="A0A1I6SHE9"/>
<gene>
    <name evidence="2" type="ORF">SAMN05192570_2426</name>
</gene>
<evidence type="ECO:0000313" key="3">
    <source>
        <dbReference type="Proteomes" id="UP000198788"/>
    </source>
</evidence>
<dbReference type="InterPro" id="IPR000835">
    <property type="entry name" value="HTH_MarR-typ"/>
</dbReference>
<dbReference type="InterPro" id="IPR036390">
    <property type="entry name" value="WH_DNA-bd_sf"/>
</dbReference>